<comment type="caution">
    <text evidence="4">The sequence shown here is derived from an EMBL/GenBank/DDBJ whole genome shotgun (WGS) entry which is preliminary data.</text>
</comment>
<evidence type="ECO:0000313" key="5">
    <source>
        <dbReference type="Proteomes" id="UP000248925"/>
    </source>
</evidence>
<dbReference type="EMBL" id="PCDP01000038">
    <property type="protein sequence ID" value="PZM12171.1"/>
    <property type="molecule type" value="Genomic_DNA"/>
</dbReference>
<reference evidence="4 5" key="1">
    <citation type="journal article" date="2018" name="Sci. Rep.">
        <title>Rhizobium tumorigenes sp. nov., a novel plant tumorigenic bacterium isolated from cane gall tumors on thornless blackberry.</title>
        <authorList>
            <person name="Kuzmanovi N."/>
            <person name="Smalla K."/>
            <person name="Gronow S."/>
            <person name="PuBawska J."/>
        </authorList>
    </citation>
    <scope>NUCLEOTIDE SEQUENCE [LARGE SCALE GENOMIC DNA]</scope>
    <source>
        <strain evidence="4 5">CCBAU 85046</strain>
    </source>
</reference>
<evidence type="ECO:0000256" key="1">
    <source>
        <dbReference type="ARBA" id="ARBA00022679"/>
    </source>
</evidence>
<keyword evidence="2" id="KW-0012">Acyltransferase</keyword>
<dbReference type="AlphaFoldDB" id="A0A2W4CHH3"/>
<keyword evidence="1 4" id="KW-0808">Transferase</keyword>
<sequence>MSLSIGLWTIRRARAEEMPTLADIYLTVRRTTFTWVDPGRFHREDFSTHTKDETLFVCHNEDCGIAGFLALWEPENFIHMLYIRPEFQGQGAGTALLNALPNWPRRRYRLKCLVKNKRALAYYEAMGFEVSGFGASPEGDYKDMELVTTAGRIR</sequence>
<dbReference type="InterPro" id="IPR000182">
    <property type="entry name" value="GNAT_dom"/>
</dbReference>
<dbReference type="PANTHER" id="PTHR43800:SF1">
    <property type="entry name" value="PEPTIDYL-LYSINE N-ACETYLTRANSFERASE YJAB"/>
    <property type="match status" value="1"/>
</dbReference>
<proteinExistence type="predicted"/>
<feature type="domain" description="N-acetyltransferase" evidence="3">
    <location>
        <begin position="8"/>
        <end position="147"/>
    </location>
</feature>
<dbReference type="InterPro" id="IPR016181">
    <property type="entry name" value="Acyl_CoA_acyltransferase"/>
</dbReference>
<dbReference type="CDD" id="cd04301">
    <property type="entry name" value="NAT_SF"/>
    <property type="match status" value="1"/>
</dbReference>
<gene>
    <name evidence="4" type="ORF">CPY51_18955</name>
</gene>
<dbReference type="Proteomes" id="UP000248925">
    <property type="component" value="Unassembled WGS sequence"/>
</dbReference>
<dbReference type="PANTHER" id="PTHR43800">
    <property type="entry name" value="PEPTIDYL-LYSINE N-ACETYLTRANSFERASE YJAB"/>
    <property type="match status" value="1"/>
</dbReference>
<dbReference type="Pfam" id="PF00583">
    <property type="entry name" value="Acetyltransf_1"/>
    <property type="match status" value="1"/>
</dbReference>
<organism evidence="4 5">
    <name type="scientific">Rhizobium tubonense</name>
    <dbReference type="NCBI Taxonomy" id="484088"/>
    <lineage>
        <taxon>Bacteria</taxon>
        <taxon>Pseudomonadati</taxon>
        <taxon>Pseudomonadota</taxon>
        <taxon>Alphaproteobacteria</taxon>
        <taxon>Hyphomicrobiales</taxon>
        <taxon>Rhizobiaceae</taxon>
        <taxon>Rhizobium/Agrobacterium group</taxon>
        <taxon>Rhizobium</taxon>
    </lineage>
</organism>
<evidence type="ECO:0000256" key="2">
    <source>
        <dbReference type="ARBA" id="ARBA00023315"/>
    </source>
</evidence>
<accession>A0A2W4CHH3</accession>
<evidence type="ECO:0000259" key="3">
    <source>
        <dbReference type="PROSITE" id="PS51186"/>
    </source>
</evidence>
<name>A0A2W4CHH3_9HYPH</name>
<dbReference type="Gene3D" id="3.40.630.30">
    <property type="match status" value="1"/>
</dbReference>
<dbReference type="GO" id="GO:0016747">
    <property type="term" value="F:acyltransferase activity, transferring groups other than amino-acyl groups"/>
    <property type="evidence" value="ECO:0007669"/>
    <property type="project" value="InterPro"/>
</dbReference>
<dbReference type="PROSITE" id="PS51186">
    <property type="entry name" value="GNAT"/>
    <property type="match status" value="1"/>
</dbReference>
<dbReference type="OrthoDB" id="9789605at2"/>
<keyword evidence="5" id="KW-1185">Reference proteome</keyword>
<evidence type="ECO:0000313" key="4">
    <source>
        <dbReference type="EMBL" id="PZM12171.1"/>
    </source>
</evidence>
<protein>
    <submittedName>
        <fullName evidence="4">GNAT family N-acetyltransferase</fullName>
    </submittedName>
</protein>
<dbReference type="SUPFAM" id="SSF55729">
    <property type="entry name" value="Acyl-CoA N-acyltransferases (Nat)"/>
    <property type="match status" value="1"/>
</dbReference>